<evidence type="ECO:0000256" key="5">
    <source>
        <dbReference type="PIRSR" id="PIRSR001221-1"/>
    </source>
</evidence>
<evidence type="ECO:0000256" key="1">
    <source>
        <dbReference type="ARBA" id="ARBA00001311"/>
    </source>
</evidence>
<evidence type="ECO:0000313" key="9">
    <source>
        <dbReference type="Proteomes" id="UP000807342"/>
    </source>
</evidence>
<reference evidence="8" key="1">
    <citation type="submission" date="2020-11" db="EMBL/GenBank/DDBJ databases">
        <authorList>
            <consortium name="DOE Joint Genome Institute"/>
            <person name="Ahrendt S."/>
            <person name="Riley R."/>
            <person name="Andreopoulos W."/>
            <person name="Labutti K."/>
            <person name="Pangilinan J."/>
            <person name="Ruiz-Duenas F.J."/>
            <person name="Barrasa J.M."/>
            <person name="Sanchez-Garcia M."/>
            <person name="Camarero S."/>
            <person name="Miyauchi S."/>
            <person name="Serrano A."/>
            <person name="Linde D."/>
            <person name="Babiker R."/>
            <person name="Drula E."/>
            <person name="Ayuso-Fernandez I."/>
            <person name="Pacheco R."/>
            <person name="Padilla G."/>
            <person name="Ferreira P."/>
            <person name="Barriuso J."/>
            <person name="Kellner H."/>
            <person name="Castanera R."/>
            <person name="Alfaro M."/>
            <person name="Ramirez L."/>
            <person name="Pisabarro A.G."/>
            <person name="Kuo A."/>
            <person name="Tritt A."/>
            <person name="Lipzen A."/>
            <person name="He G."/>
            <person name="Yan M."/>
            <person name="Ng V."/>
            <person name="Cullen D."/>
            <person name="Martin F."/>
            <person name="Rosso M.-N."/>
            <person name="Henrissat B."/>
            <person name="Hibbett D."/>
            <person name="Martinez A.T."/>
            <person name="Grigoriev I.V."/>
        </authorList>
    </citation>
    <scope>NUCLEOTIDE SEQUENCE</scope>
    <source>
        <strain evidence="8">MF-IS2</strain>
    </source>
</reference>
<feature type="binding site" evidence="6">
    <location>
        <position position="189"/>
    </location>
    <ligand>
        <name>substrate</name>
    </ligand>
</feature>
<dbReference type="InterPro" id="IPR020556">
    <property type="entry name" value="Amidase_CS"/>
</dbReference>
<evidence type="ECO:0000256" key="4">
    <source>
        <dbReference type="ARBA" id="ARBA00022801"/>
    </source>
</evidence>
<feature type="active site" description="Acyl-ester intermediate" evidence="5">
    <location>
        <position position="213"/>
    </location>
</feature>
<proteinExistence type="inferred from homology"/>
<dbReference type="PIRSF" id="PIRSF001221">
    <property type="entry name" value="Amidase_fungi"/>
    <property type="match status" value="1"/>
</dbReference>
<feature type="active site" description="Charge relay system" evidence="5">
    <location>
        <position position="114"/>
    </location>
</feature>
<feature type="binding site" evidence="6">
    <location>
        <begin position="210"/>
        <end position="213"/>
    </location>
    <ligand>
        <name>substrate</name>
    </ligand>
</feature>
<gene>
    <name evidence="8" type="ORF">P691DRAFT_800153</name>
</gene>
<comment type="catalytic activity">
    <reaction evidence="1">
        <text>a monocarboxylic acid amide + H2O = a monocarboxylate + NH4(+)</text>
        <dbReference type="Rhea" id="RHEA:12020"/>
        <dbReference type="ChEBI" id="CHEBI:15377"/>
        <dbReference type="ChEBI" id="CHEBI:28938"/>
        <dbReference type="ChEBI" id="CHEBI:35757"/>
        <dbReference type="ChEBI" id="CHEBI:83628"/>
        <dbReference type="EC" id="3.5.1.4"/>
    </reaction>
</comment>
<sequence>MWPFTPSYLTVVQQKRDQRAHALDSAPSTFTEEHQLFTKASATEIVSRIRGGEWTASQVLEAYIARAKMAHEHTNCLTEIMFDSARERAKALDIEFVSSGNVKGPLHGVPVSIKEQFEITGFDTSVGFTRWANNPAKINADIVDILLAAGAVPFVKTNIPQTMFAFECSNPLWGRTTNPYNDHYTSGGSSGGEAALLAMDGSPLGIGTDIGGSLRIPTAYCGIYSLKPGSQRVTYGGGKGPNPGFEGIKSVAGPMGRSVQDLELAARTIFGVQGRNHDIAPIPFRNITSRPMSKFGYYTSDGFVKASPACKRAVLDAVKALQQQGHECVEIEIPSAPKAFYIFAGLSSADGYRTMFSHIGPDPMEPAIRLVSITPKLPRLVRSLLAWIVEHALGDEYFAEGLRVVRPKSVQEYTQLVAERDNFTSNFYKEVWEKYGIDGIIAPVQPIPQLPHGGCNDFLPIGASTAYYNLIDLPVGTLPVTRVDAKIDQMTDEWWQGPGHGSKLLETGLFKGPKALYQPEQINGMPVGVQIIGRRWEDEKVLAMMKEVDEALGANRGFGPGAWDAFSKPAENQ</sequence>
<dbReference type="EC" id="3.5.1.4" evidence="3"/>
<dbReference type="EMBL" id="MU151060">
    <property type="protein sequence ID" value="KAF9453524.1"/>
    <property type="molecule type" value="Genomic_DNA"/>
</dbReference>
<feature type="active site" description="Charge relay system" evidence="5">
    <location>
        <position position="189"/>
    </location>
</feature>
<keyword evidence="9" id="KW-1185">Reference proteome</keyword>
<dbReference type="PANTHER" id="PTHR46072">
    <property type="entry name" value="AMIDASE-RELATED-RELATED"/>
    <property type="match status" value="1"/>
</dbReference>
<dbReference type="SUPFAM" id="SSF75304">
    <property type="entry name" value="Amidase signature (AS) enzymes"/>
    <property type="match status" value="1"/>
</dbReference>
<comment type="similarity">
    <text evidence="2">Belongs to the amidase family.</text>
</comment>
<dbReference type="InterPro" id="IPR036928">
    <property type="entry name" value="AS_sf"/>
</dbReference>
<accession>A0A9P5XN16</accession>
<organism evidence="8 9">
    <name type="scientific">Macrolepiota fuliginosa MF-IS2</name>
    <dbReference type="NCBI Taxonomy" id="1400762"/>
    <lineage>
        <taxon>Eukaryota</taxon>
        <taxon>Fungi</taxon>
        <taxon>Dikarya</taxon>
        <taxon>Basidiomycota</taxon>
        <taxon>Agaricomycotina</taxon>
        <taxon>Agaricomycetes</taxon>
        <taxon>Agaricomycetidae</taxon>
        <taxon>Agaricales</taxon>
        <taxon>Agaricineae</taxon>
        <taxon>Agaricaceae</taxon>
        <taxon>Macrolepiota</taxon>
    </lineage>
</organism>
<dbReference type="Proteomes" id="UP000807342">
    <property type="component" value="Unassembled WGS sequence"/>
</dbReference>
<dbReference type="AlphaFoldDB" id="A0A9P5XN16"/>
<feature type="domain" description="Amidase" evidence="7">
    <location>
        <begin position="59"/>
        <end position="542"/>
    </location>
</feature>
<feature type="binding site" evidence="6">
    <location>
        <position position="163"/>
    </location>
    <ligand>
        <name>substrate</name>
    </ligand>
</feature>
<comment type="caution">
    <text evidence="8">The sequence shown here is derived from an EMBL/GenBank/DDBJ whole genome shotgun (WGS) entry which is preliminary data.</text>
</comment>
<dbReference type="FunFam" id="3.90.1300.10:FF:000003">
    <property type="entry name" value="Amidase signature enzyme"/>
    <property type="match status" value="1"/>
</dbReference>
<name>A0A9P5XN16_9AGAR</name>
<dbReference type="OrthoDB" id="6428749at2759"/>
<dbReference type="Pfam" id="PF01425">
    <property type="entry name" value="Amidase"/>
    <property type="match status" value="1"/>
</dbReference>
<evidence type="ECO:0000313" key="8">
    <source>
        <dbReference type="EMBL" id="KAF9453524.1"/>
    </source>
</evidence>
<dbReference type="PANTHER" id="PTHR46072:SF11">
    <property type="entry name" value="AMIDASE-RELATED"/>
    <property type="match status" value="1"/>
</dbReference>
<protein>
    <recommendedName>
        <fullName evidence="3">amidase</fullName>
        <ecNumber evidence="3">3.5.1.4</ecNumber>
    </recommendedName>
</protein>
<evidence type="ECO:0000256" key="3">
    <source>
        <dbReference type="ARBA" id="ARBA00012922"/>
    </source>
</evidence>
<evidence type="ECO:0000259" key="7">
    <source>
        <dbReference type="Pfam" id="PF01425"/>
    </source>
</evidence>
<keyword evidence="4" id="KW-0378">Hydrolase</keyword>
<dbReference type="GO" id="GO:0004040">
    <property type="term" value="F:amidase activity"/>
    <property type="evidence" value="ECO:0007669"/>
    <property type="project" value="UniProtKB-EC"/>
</dbReference>
<dbReference type="InterPro" id="IPR023631">
    <property type="entry name" value="Amidase_dom"/>
</dbReference>
<dbReference type="Gene3D" id="3.90.1300.10">
    <property type="entry name" value="Amidase signature (AS) domain"/>
    <property type="match status" value="1"/>
</dbReference>
<evidence type="ECO:0000256" key="2">
    <source>
        <dbReference type="ARBA" id="ARBA00009199"/>
    </source>
</evidence>
<dbReference type="PROSITE" id="PS00571">
    <property type="entry name" value="AMIDASES"/>
    <property type="match status" value="1"/>
</dbReference>
<evidence type="ECO:0000256" key="6">
    <source>
        <dbReference type="PIRSR" id="PIRSR001221-2"/>
    </source>
</evidence>